<feature type="non-terminal residue" evidence="2">
    <location>
        <position position="578"/>
    </location>
</feature>
<dbReference type="PANTHER" id="PTHR46880">
    <property type="entry name" value="RAS-ASSOCIATING DOMAIN-CONTAINING PROTEIN"/>
    <property type="match status" value="1"/>
</dbReference>
<keyword evidence="3" id="KW-1185">Reference proteome</keyword>
<dbReference type="PANTHER" id="PTHR46880:SF5">
    <property type="entry name" value="DUF4371 DOMAIN-CONTAINING PROTEIN"/>
    <property type="match status" value="1"/>
</dbReference>
<evidence type="ECO:0000259" key="1">
    <source>
        <dbReference type="Pfam" id="PF25431"/>
    </source>
</evidence>
<dbReference type="InterPro" id="IPR057456">
    <property type="entry name" value="Znf_C17orf113"/>
</dbReference>
<proteinExistence type="predicted"/>
<accession>A0AAU9XVP7</accession>
<dbReference type="Pfam" id="PF25431">
    <property type="entry name" value="zf-C17orf113"/>
    <property type="match status" value="1"/>
</dbReference>
<reference evidence="2 3" key="1">
    <citation type="submission" date="2022-05" db="EMBL/GenBank/DDBJ databases">
        <authorList>
            <consortium name="Genoscope - CEA"/>
            <person name="William W."/>
        </authorList>
    </citation>
    <scope>NUCLEOTIDE SEQUENCE [LARGE SCALE GENOMIC DNA]</scope>
</reference>
<dbReference type="EMBL" id="CALNXJ010000063">
    <property type="protein sequence ID" value="CAH3157195.1"/>
    <property type="molecule type" value="Genomic_DNA"/>
</dbReference>
<feature type="non-terminal residue" evidence="2">
    <location>
        <position position="1"/>
    </location>
</feature>
<dbReference type="Proteomes" id="UP001159428">
    <property type="component" value="Unassembled WGS sequence"/>
</dbReference>
<protein>
    <recommendedName>
        <fullName evidence="1">C17orf113 probable zinc finger domain-containing protein</fullName>
    </recommendedName>
</protein>
<sequence length="578" mass="65871">EARQKKLKKRRFHHSWVEERELAYDNTTGIWWLLFSENQGMFCFLCCKHKTLNTQNNAAVFSTTSSTRYRKEAIREHSLTKMHEAAVEAEMNQRVSMFHQQYEEKKAVRNDVLYNAFAALYWLAKEAVADVKFFSLLNLFRAVGLDKMQHFNHKSPAAVREMFLTSGNVVKNMIIEEIKKAGSYGLLIDEVTDIAVTEQLITFVQFWNSTSGGTEIKFLSANDLLVESDSANAETITSTLVKELNQCNLSTQLSVKKLQEPSKEAKDKCVRRLAKATRTRWLSLGKAVQGVHKDYIPLMLTLRQLDQKDAQASGLLGKMYKVKFIGVVTVMHHVLPVLNKLSCTFQEGKISFSHIKPAIQKCIDDLDKIVQTGVPVTEFLRDLSPGGRLEQADLIASDGDELFLSNFLVKYVNSMKKSLNSRFPTLPLLSAFSIFDPALVPERGQPGFRDYGSVSVKLLAEQFFDEDSDKRQLMDEWQVFKYDLAKWKNELPEEVRKPPGGSKPTVTSTDCLKWMARKGCQFFKLMKTRLRSRMKNDMLNALLHILINGPKVGSKEFEEVIDASVRAWLAAKPQRKCP</sequence>
<comment type="caution">
    <text evidence="2">The sequence shown here is derived from an EMBL/GenBank/DDBJ whole genome shotgun (WGS) entry which is preliminary data.</text>
</comment>
<evidence type="ECO:0000313" key="2">
    <source>
        <dbReference type="EMBL" id="CAH3157195.1"/>
    </source>
</evidence>
<gene>
    <name evidence="2" type="ORF">PMEA_00029908</name>
</gene>
<organism evidence="2 3">
    <name type="scientific">Pocillopora meandrina</name>
    <dbReference type="NCBI Taxonomy" id="46732"/>
    <lineage>
        <taxon>Eukaryota</taxon>
        <taxon>Metazoa</taxon>
        <taxon>Cnidaria</taxon>
        <taxon>Anthozoa</taxon>
        <taxon>Hexacorallia</taxon>
        <taxon>Scleractinia</taxon>
        <taxon>Astrocoeniina</taxon>
        <taxon>Pocilloporidae</taxon>
        <taxon>Pocillopora</taxon>
    </lineage>
</organism>
<dbReference type="AlphaFoldDB" id="A0AAU9XVP7"/>
<feature type="domain" description="C17orf113 probable zinc finger" evidence="1">
    <location>
        <begin position="31"/>
        <end position="93"/>
    </location>
</feature>
<evidence type="ECO:0000313" key="3">
    <source>
        <dbReference type="Proteomes" id="UP001159428"/>
    </source>
</evidence>
<name>A0AAU9XVP7_9CNID</name>